<keyword evidence="2" id="KW-0808">Transferase</keyword>
<evidence type="ECO:0000313" key="3">
    <source>
        <dbReference type="Proteomes" id="UP000092495"/>
    </source>
</evidence>
<keyword evidence="3" id="KW-1185">Reference proteome</keyword>
<gene>
    <name evidence="2" type="ORF">BCM40_06025</name>
</gene>
<dbReference type="KEGG" id="pdg:BCM40_06025"/>
<dbReference type="OrthoDB" id="9791837at2"/>
<keyword evidence="2" id="KW-0489">Methyltransferase</keyword>
<proteinExistence type="predicted"/>
<protein>
    <submittedName>
        <fullName evidence="2">Methyltransferase</fullName>
    </submittedName>
</protein>
<dbReference type="InterPro" id="IPR029063">
    <property type="entry name" value="SAM-dependent_MTases_sf"/>
</dbReference>
<sequence length="244" mass="28314">MEFKGSSVYDEKEFLLNYLQRRNRVDSPNNSIEKPVMYDLLTGVQDKRILDLGCGDAEFGKELMELGALYYQGVEGSEQMSKLASQNLEGLQGEITKSTMESFDFPQEHFDLVTSRLAIHYLIKIDELFINIHNSLKNGGQFVFSVQHPLTTSSFESKKTGERRGNWVVDDYFKEGERHEPWIDKIVVKHHRTIESYFASLTKAGFTITGLREGMPRRQDFHDEEEYERRKRIPVILAFSCIKQ</sequence>
<dbReference type="Gene3D" id="3.40.50.150">
    <property type="entry name" value="Vaccinia Virus protein VP39"/>
    <property type="match status" value="1"/>
</dbReference>
<dbReference type="CDD" id="cd02440">
    <property type="entry name" value="AdoMet_MTases"/>
    <property type="match status" value="1"/>
</dbReference>
<dbReference type="Pfam" id="PF08241">
    <property type="entry name" value="Methyltransf_11"/>
    <property type="match status" value="1"/>
</dbReference>
<reference evidence="2" key="1">
    <citation type="submission" date="2016-10" db="EMBL/GenBank/DDBJ databases">
        <authorList>
            <person name="See-Too W.S."/>
        </authorList>
    </citation>
    <scope>NUCLEOTIDE SEQUENCE</scope>
    <source>
        <strain evidence="2">DSM 22276</strain>
    </source>
</reference>
<accession>A0A1C7EGZ6</accession>
<evidence type="ECO:0000313" key="2">
    <source>
        <dbReference type="EMBL" id="ANU22951.1"/>
    </source>
</evidence>
<dbReference type="RefSeq" id="WP_065526013.1">
    <property type="nucleotide sequence ID" value="NZ_CP016543.2"/>
</dbReference>
<dbReference type="EMBL" id="CP016543">
    <property type="protein sequence ID" value="ANU22951.1"/>
    <property type="molecule type" value="Genomic_DNA"/>
</dbReference>
<feature type="domain" description="Methyltransferase type 11" evidence="1">
    <location>
        <begin position="50"/>
        <end position="144"/>
    </location>
</feature>
<dbReference type="GO" id="GO:0032259">
    <property type="term" value="P:methylation"/>
    <property type="evidence" value="ECO:0007669"/>
    <property type="project" value="UniProtKB-KW"/>
</dbReference>
<dbReference type="InterPro" id="IPR013216">
    <property type="entry name" value="Methyltransf_11"/>
</dbReference>
<dbReference type="SUPFAM" id="SSF53335">
    <property type="entry name" value="S-adenosyl-L-methionine-dependent methyltransferases"/>
    <property type="match status" value="1"/>
</dbReference>
<dbReference type="PANTHER" id="PTHR43861">
    <property type="entry name" value="TRANS-ACONITATE 2-METHYLTRANSFERASE-RELATED"/>
    <property type="match status" value="1"/>
</dbReference>
<name>A0A1C7EGZ6_9BACL</name>
<evidence type="ECO:0000259" key="1">
    <source>
        <dbReference type="Pfam" id="PF08241"/>
    </source>
</evidence>
<dbReference type="STRING" id="414778.BCM40_06025"/>
<organism evidence="2 3">
    <name type="scientific">Planococcus donghaensis</name>
    <dbReference type="NCBI Taxonomy" id="414778"/>
    <lineage>
        <taxon>Bacteria</taxon>
        <taxon>Bacillati</taxon>
        <taxon>Bacillota</taxon>
        <taxon>Bacilli</taxon>
        <taxon>Bacillales</taxon>
        <taxon>Caryophanaceae</taxon>
        <taxon>Planococcus</taxon>
    </lineage>
</organism>
<dbReference type="AlphaFoldDB" id="A0A1C7EGZ6"/>
<dbReference type="GO" id="GO:0008757">
    <property type="term" value="F:S-adenosylmethionine-dependent methyltransferase activity"/>
    <property type="evidence" value="ECO:0007669"/>
    <property type="project" value="InterPro"/>
</dbReference>
<dbReference type="Proteomes" id="UP000092495">
    <property type="component" value="Chromosome"/>
</dbReference>